<accession>A0A840PTN6</accession>
<evidence type="ECO:0000256" key="2">
    <source>
        <dbReference type="ARBA" id="ARBA00023163"/>
    </source>
</evidence>
<evidence type="ECO:0000259" key="3">
    <source>
        <dbReference type="PROSITE" id="PS51000"/>
    </source>
</evidence>
<organism evidence="4 5">
    <name type="scientific">Ureibacillus thermosphaericus</name>
    <dbReference type="NCBI Taxonomy" id="51173"/>
    <lineage>
        <taxon>Bacteria</taxon>
        <taxon>Bacillati</taxon>
        <taxon>Bacillota</taxon>
        <taxon>Bacilli</taxon>
        <taxon>Bacillales</taxon>
        <taxon>Caryophanaceae</taxon>
        <taxon>Ureibacillus</taxon>
    </lineage>
</organism>
<dbReference type="InterPro" id="IPR001034">
    <property type="entry name" value="DeoR_HTH"/>
</dbReference>
<keyword evidence="5" id="KW-1185">Reference proteome</keyword>
<dbReference type="Proteomes" id="UP000557217">
    <property type="component" value="Unassembled WGS sequence"/>
</dbReference>
<evidence type="ECO:0000256" key="1">
    <source>
        <dbReference type="ARBA" id="ARBA00023015"/>
    </source>
</evidence>
<dbReference type="InterPro" id="IPR036390">
    <property type="entry name" value="WH_DNA-bd_sf"/>
</dbReference>
<proteinExistence type="predicted"/>
<evidence type="ECO:0000313" key="4">
    <source>
        <dbReference type="EMBL" id="MBB5148121.1"/>
    </source>
</evidence>
<dbReference type="EMBL" id="JACHGZ010000003">
    <property type="protein sequence ID" value="MBB5148121.1"/>
    <property type="molecule type" value="Genomic_DNA"/>
</dbReference>
<dbReference type="PROSITE" id="PS51000">
    <property type="entry name" value="HTH_DEOR_2"/>
    <property type="match status" value="1"/>
</dbReference>
<gene>
    <name evidence="4" type="ORF">HNR36_000504</name>
</gene>
<keyword evidence="1" id="KW-0805">Transcription regulation</keyword>
<feature type="domain" description="HTH deoR-type" evidence="3">
    <location>
        <begin position="10"/>
        <end position="65"/>
    </location>
</feature>
<evidence type="ECO:0000313" key="5">
    <source>
        <dbReference type="Proteomes" id="UP000557217"/>
    </source>
</evidence>
<dbReference type="AlphaFoldDB" id="A0A840PTN6"/>
<dbReference type="InterPro" id="IPR036388">
    <property type="entry name" value="WH-like_DNA-bd_sf"/>
</dbReference>
<protein>
    <submittedName>
        <fullName evidence="4">DeoR/GlpR family transcriptional regulator of sugar metabolism</fullName>
    </submittedName>
</protein>
<reference evidence="4 5" key="1">
    <citation type="submission" date="2020-08" db="EMBL/GenBank/DDBJ databases">
        <title>Genomic Encyclopedia of Type Strains, Phase IV (KMG-IV): sequencing the most valuable type-strain genomes for metagenomic binning, comparative biology and taxonomic classification.</title>
        <authorList>
            <person name="Goeker M."/>
        </authorList>
    </citation>
    <scope>NUCLEOTIDE SEQUENCE [LARGE SCALE GENOMIC DNA]</scope>
    <source>
        <strain evidence="4 5">DSM 10633</strain>
    </source>
</reference>
<keyword evidence="2" id="KW-0804">Transcription</keyword>
<dbReference type="SMART" id="SM00420">
    <property type="entry name" value="HTH_DEOR"/>
    <property type="match status" value="1"/>
</dbReference>
<dbReference type="GO" id="GO:0003700">
    <property type="term" value="F:DNA-binding transcription factor activity"/>
    <property type="evidence" value="ECO:0007669"/>
    <property type="project" value="InterPro"/>
</dbReference>
<dbReference type="SUPFAM" id="SSF46785">
    <property type="entry name" value="Winged helix' DNA-binding domain"/>
    <property type="match status" value="1"/>
</dbReference>
<name>A0A840PTN6_URETH</name>
<dbReference type="Gene3D" id="1.10.10.10">
    <property type="entry name" value="Winged helix-like DNA-binding domain superfamily/Winged helix DNA-binding domain"/>
    <property type="match status" value="1"/>
</dbReference>
<sequence>MNMKPATNRMLTRIKDVYLYIRENGTVTTQDLVEEFNITPRTIQRDLNVLAFNNLVESPSRGKWTTTKKKVKLTS</sequence>
<comment type="caution">
    <text evidence="4">The sequence shown here is derived from an EMBL/GenBank/DDBJ whole genome shotgun (WGS) entry which is preliminary data.</text>
</comment>
<dbReference type="Pfam" id="PF08220">
    <property type="entry name" value="HTH_DeoR"/>
    <property type="match status" value="1"/>
</dbReference>